<organism evidence="1 2">
    <name type="scientific">Hypoxylon rubiginosum</name>
    <dbReference type="NCBI Taxonomy" id="110542"/>
    <lineage>
        <taxon>Eukaryota</taxon>
        <taxon>Fungi</taxon>
        <taxon>Dikarya</taxon>
        <taxon>Ascomycota</taxon>
        <taxon>Pezizomycotina</taxon>
        <taxon>Sordariomycetes</taxon>
        <taxon>Xylariomycetidae</taxon>
        <taxon>Xylariales</taxon>
        <taxon>Hypoxylaceae</taxon>
        <taxon>Hypoxylon</taxon>
    </lineage>
</organism>
<keyword evidence="2" id="KW-1185">Reference proteome</keyword>
<proteinExistence type="predicted"/>
<protein>
    <submittedName>
        <fullName evidence="1">Uncharacterized protein</fullName>
    </submittedName>
</protein>
<comment type="caution">
    <text evidence="1">The sequence shown here is derived from an EMBL/GenBank/DDBJ whole genome shotgun (WGS) entry which is preliminary data.</text>
</comment>
<evidence type="ECO:0000313" key="2">
    <source>
        <dbReference type="Proteomes" id="UP001497680"/>
    </source>
</evidence>
<name>A0ACC0DDF0_9PEZI</name>
<dbReference type="Proteomes" id="UP001497680">
    <property type="component" value="Unassembled WGS sequence"/>
</dbReference>
<dbReference type="EMBL" id="MU394290">
    <property type="protein sequence ID" value="KAI6090671.1"/>
    <property type="molecule type" value="Genomic_DNA"/>
</dbReference>
<gene>
    <name evidence="1" type="ORF">F4821DRAFT_22066</name>
</gene>
<accession>A0ACC0DDF0</accession>
<reference evidence="1 2" key="1">
    <citation type="journal article" date="2022" name="New Phytol.">
        <title>Ecological generalism drives hyperdiversity of secondary metabolite gene clusters in xylarialean endophytes.</title>
        <authorList>
            <person name="Franco M.E.E."/>
            <person name="Wisecaver J.H."/>
            <person name="Arnold A.E."/>
            <person name="Ju Y.M."/>
            <person name="Slot J.C."/>
            <person name="Ahrendt S."/>
            <person name="Moore L.P."/>
            <person name="Eastman K.E."/>
            <person name="Scott K."/>
            <person name="Konkel Z."/>
            <person name="Mondo S.J."/>
            <person name="Kuo A."/>
            <person name="Hayes R.D."/>
            <person name="Haridas S."/>
            <person name="Andreopoulos B."/>
            <person name="Riley R."/>
            <person name="LaButti K."/>
            <person name="Pangilinan J."/>
            <person name="Lipzen A."/>
            <person name="Amirebrahimi M."/>
            <person name="Yan J."/>
            <person name="Adam C."/>
            <person name="Keymanesh K."/>
            <person name="Ng V."/>
            <person name="Louie K."/>
            <person name="Northen T."/>
            <person name="Drula E."/>
            <person name="Henrissat B."/>
            <person name="Hsieh H.M."/>
            <person name="Youens-Clark K."/>
            <person name="Lutzoni F."/>
            <person name="Miadlikowska J."/>
            <person name="Eastwood D.C."/>
            <person name="Hamelin R.C."/>
            <person name="Grigoriev I.V."/>
            <person name="U'Ren J.M."/>
        </authorList>
    </citation>
    <scope>NUCLEOTIDE SEQUENCE [LARGE SCALE GENOMIC DNA]</scope>
    <source>
        <strain evidence="1 2">ER1909</strain>
    </source>
</reference>
<evidence type="ECO:0000313" key="1">
    <source>
        <dbReference type="EMBL" id="KAI6090671.1"/>
    </source>
</evidence>
<sequence>MAPIAPGDSPSTQEVDEEIHVDNLGEFYNNHSELRGRFPDKQPEISWYPDINLYHQRQEKREDREDRLNELPEGWPSYIVGPEVWEGVGSQSDKDEGEDDRWVVQLSDEHIVEIEHALRQFKRKVDNLTPGYVNRDTFPLREKTKALLRSCSERLHKGDGLLVLRGLNPDMYTYNDNLIIYAGITSHIGNKRGIQVKGTTEVLGHIVDTGVSLAPFPLASHTSDVQPFHSDLGDVLCLYVLSTPNKGGESYVASAAKVYNEIAATRPDLIKTMAEPAWVFDTPGATPLHYVRPILFYREGHVTFNFARRLFTGYGANSGRSRYLPAISEAQAEALDAIEFTAQKHTTVMRLKKGDIQLQHNLATIHGRRAFTNPDDSPFLGRHLLRLWIRDEELAWSTPPELMNEWKRVFDPRIGPHNELWPDNPTYESATEASASCA</sequence>